<keyword evidence="4" id="KW-1185">Reference proteome</keyword>
<accession>A0ABX0UVA8</accession>
<gene>
    <name evidence="3" type="ORF">FHS82_000701</name>
</gene>
<feature type="chain" id="PRO_5047072047" evidence="2">
    <location>
        <begin position="34"/>
        <end position="436"/>
    </location>
</feature>
<evidence type="ECO:0000313" key="3">
    <source>
        <dbReference type="EMBL" id="NIJ56888.1"/>
    </source>
</evidence>
<feature type="signal peptide" evidence="2">
    <location>
        <begin position="1"/>
        <end position="33"/>
    </location>
</feature>
<sequence>MTVSHPPPRRAPRAAACLAAALLLPAAGMFAQAAPEAAAPQPALPEPALPEPTLPEPDSGSPGEPYRLLRTLQSIQDRTAHGSREALKLQSPLLSQIEQQLLATPDAAWQEPRNARAALSFVLSGGSPVILRKLARLDPPPAVAPELLKGVLAYVEGDEEEALAQLENVDPRALAPGLDGRIALVQSTLLARRDPETAMARLDLSRLLLPGTLIDEGALRREMFFAGQLGKREKFKTLAKHYLQRYPRSVYAGDFHQRFSAALVRLDMTGTEEEARWLSDLLAALDRPAQININLILARQALSQGKTRMAALGATRALELASEDSTARERAKLYRAAAIIVNENEFAQGKQALLSIDRKRLPPDDVGLLESAIYLARRIRDLPGMPEAPAPRASDEAAAVAERAGGGMEPQLDATVTRIRQLISDSDRLIDEELGS</sequence>
<proteinExistence type="predicted"/>
<comment type="caution">
    <text evidence="3">The sequence shown here is derived from an EMBL/GenBank/DDBJ whole genome shotgun (WGS) entry which is preliminary data.</text>
</comment>
<organism evidence="3 4">
    <name type="scientific">Pseudochelatococcus lubricantis</name>
    <dbReference type="NCBI Taxonomy" id="1538102"/>
    <lineage>
        <taxon>Bacteria</taxon>
        <taxon>Pseudomonadati</taxon>
        <taxon>Pseudomonadota</taxon>
        <taxon>Alphaproteobacteria</taxon>
        <taxon>Hyphomicrobiales</taxon>
        <taxon>Chelatococcaceae</taxon>
        <taxon>Pseudochelatococcus</taxon>
    </lineage>
</organism>
<evidence type="ECO:0000256" key="2">
    <source>
        <dbReference type="SAM" id="SignalP"/>
    </source>
</evidence>
<feature type="compositionally biased region" description="Pro residues" evidence="1">
    <location>
        <begin position="42"/>
        <end position="55"/>
    </location>
</feature>
<evidence type="ECO:0000313" key="4">
    <source>
        <dbReference type="Proteomes" id="UP001429580"/>
    </source>
</evidence>
<evidence type="ECO:0000256" key="1">
    <source>
        <dbReference type="SAM" id="MobiDB-lite"/>
    </source>
</evidence>
<dbReference type="EMBL" id="JAASQI010000001">
    <property type="protein sequence ID" value="NIJ56888.1"/>
    <property type="molecule type" value="Genomic_DNA"/>
</dbReference>
<feature type="region of interest" description="Disordered" evidence="1">
    <location>
        <begin position="34"/>
        <end position="66"/>
    </location>
</feature>
<name>A0ABX0UVA8_9HYPH</name>
<dbReference type="RefSeq" id="WP_166948724.1">
    <property type="nucleotide sequence ID" value="NZ_JAASQI010000001.1"/>
</dbReference>
<protein>
    <submittedName>
        <fullName evidence="3">Chemotaxis protein MotC</fullName>
    </submittedName>
</protein>
<keyword evidence="2" id="KW-0732">Signal</keyword>
<reference evidence="3 4" key="1">
    <citation type="submission" date="2020-03" db="EMBL/GenBank/DDBJ databases">
        <title>Genomic Encyclopedia of Type Strains, Phase IV (KMG-IV): sequencing the most valuable type-strain genomes for metagenomic binning, comparative biology and taxonomic classification.</title>
        <authorList>
            <person name="Goeker M."/>
        </authorList>
    </citation>
    <scope>NUCLEOTIDE SEQUENCE [LARGE SCALE GENOMIC DNA]</scope>
    <source>
        <strain evidence="3 4">DSM 103870</strain>
    </source>
</reference>
<dbReference type="Proteomes" id="UP001429580">
    <property type="component" value="Unassembled WGS sequence"/>
</dbReference>